<dbReference type="InterPro" id="IPR027022">
    <property type="entry name" value="ABC_permease_BceB-typ"/>
</dbReference>
<keyword evidence="9" id="KW-1185">Reference proteome</keyword>
<keyword evidence="2 6" id="KW-1003">Cell membrane</keyword>
<evidence type="ECO:0000313" key="9">
    <source>
        <dbReference type="Proteomes" id="UP000622860"/>
    </source>
</evidence>
<gene>
    <name evidence="8" type="ORF">GCM10011398_36480</name>
</gene>
<reference evidence="8" key="1">
    <citation type="journal article" date="2014" name="Int. J. Syst. Evol. Microbiol.">
        <title>Complete genome sequence of Corynebacterium casei LMG S-19264T (=DSM 44701T), isolated from a smear-ripened cheese.</title>
        <authorList>
            <consortium name="US DOE Joint Genome Institute (JGI-PGF)"/>
            <person name="Walter F."/>
            <person name="Albersmeier A."/>
            <person name="Kalinowski J."/>
            <person name="Ruckert C."/>
        </authorList>
    </citation>
    <scope>NUCLEOTIDE SEQUENCE</scope>
    <source>
        <strain evidence="8">CGMCC 1.12754</strain>
    </source>
</reference>
<feature type="transmembrane region" description="Helical" evidence="6">
    <location>
        <begin position="606"/>
        <end position="627"/>
    </location>
</feature>
<dbReference type="GO" id="GO:0055085">
    <property type="term" value="P:transmembrane transport"/>
    <property type="evidence" value="ECO:0007669"/>
    <property type="project" value="UniProtKB-UniRule"/>
</dbReference>
<comment type="similarity">
    <text evidence="6">Belongs to the ABC-4 integral membrane protein family.</text>
</comment>
<feature type="domain" description="ABC3 transporter permease C-terminal" evidence="7">
    <location>
        <begin position="63"/>
        <end position="176"/>
    </location>
</feature>
<evidence type="ECO:0000259" key="7">
    <source>
        <dbReference type="Pfam" id="PF02687"/>
    </source>
</evidence>
<dbReference type="RefSeq" id="WP_188456809.1">
    <property type="nucleotide sequence ID" value="NZ_BMFR01000026.1"/>
</dbReference>
<dbReference type="AlphaFoldDB" id="A0A917HQG9"/>
<keyword evidence="3 6" id="KW-0812">Transmembrane</keyword>
<evidence type="ECO:0000313" key="8">
    <source>
        <dbReference type="EMBL" id="GGG87329.1"/>
    </source>
</evidence>
<dbReference type="Proteomes" id="UP000622860">
    <property type="component" value="Unassembled WGS sequence"/>
</dbReference>
<accession>A0A917HQG9</accession>
<name>A0A917HQG9_9BACI</name>
<feature type="transmembrane region" description="Helical" evidence="6">
    <location>
        <begin position="519"/>
        <end position="541"/>
    </location>
</feature>
<reference evidence="8" key="2">
    <citation type="submission" date="2020-09" db="EMBL/GenBank/DDBJ databases">
        <authorList>
            <person name="Sun Q."/>
            <person name="Zhou Y."/>
        </authorList>
    </citation>
    <scope>NUCLEOTIDE SEQUENCE</scope>
    <source>
        <strain evidence="8">CGMCC 1.12754</strain>
    </source>
</reference>
<feature type="transmembrane region" description="Helical" evidence="6">
    <location>
        <begin position="62"/>
        <end position="82"/>
    </location>
</feature>
<feature type="transmembrane region" description="Helical" evidence="6">
    <location>
        <begin position="283"/>
        <end position="304"/>
    </location>
</feature>
<feature type="transmembrane region" description="Helical" evidence="6">
    <location>
        <begin position="575"/>
        <end position="594"/>
    </location>
</feature>
<dbReference type="InterPro" id="IPR003838">
    <property type="entry name" value="ABC3_permease_C"/>
</dbReference>
<organism evidence="8 9">
    <name type="scientific">Virgibacillus oceani</name>
    <dbReference type="NCBI Taxonomy" id="1479511"/>
    <lineage>
        <taxon>Bacteria</taxon>
        <taxon>Bacillati</taxon>
        <taxon>Bacillota</taxon>
        <taxon>Bacilli</taxon>
        <taxon>Bacillales</taxon>
        <taxon>Bacillaceae</taxon>
        <taxon>Virgibacillus</taxon>
    </lineage>
</organism>
<keyword evidence="5 6" id="KW-0472">Membrane</keyword>
<dbReference type="PANTHER" id="PTHR46795:SF1">
    <property type="entry name" value="ABC TRANSPORTER PERMEASE PROTEIN"/>
    <property type="match status" value="1"/>
</dbReference>
<feature type="transmembrane region" description="Helical" evidence="6">
    <location>
        <begin position="220"/>
        <end position="253"/>
    </location>
</feature>
<evidence type="ECO:0000256" key="6">
    <source>
        <dbReference type="PIRNR" id="PIRNR018968"/>
    </source>
</evidence>
<evidence type="ECO:0000256" key="2">
    <source>
        <dbReference type="ARBA" id="ARBA00022475"/>
    </source>
</evidence>
<feature type="transmembrane region" description="Helical" evidence="6">
    <location>
        <begin position="146"/>
        <end position="175"/>
    </location>
</feature>
<dbReference type="GO" id="GO:0005886">
    <property type="term" value="C:plasma membrane"/>
    <property type="evidence" value="ECO:0007669"/>
    <property type="project" value="UniProtKB-SubCell"/>
</dbReference>
<sequence length="639" mass="73203">MTFKQFAFNNVKRNTRQYLSYFLSCMFAVTVFFMYAVIVFHPDIQEAEFRDVVQRGILLSEAIIYIFSFLFVLFSTGSFINSRKKQYGVLTTLGISKSQLNRMLILENTIIGVTSIAAGLLLGALLTKLFLMIFQQILGLDQILPFYLSLKAIGITVILFFIMFEVNSLAVVWTLRTNSIMEVFRGAKGPKKTPKFSWILSLLGIGLIGSGYYLAYTANVMTIIIYMVPILMLVIPGTYFLFTQFSIAFITLLKRKNGFYYNKLNLLTVSELAYKLKDNSRTLFIVAILSAVAFTSSGVLYGLFQGVEDEAKRFVPQDATLNSKGNENADKIEKEIDLVENAFQEKGIAFDSKLIRTTQAQIYSNDKNWDEVWVQIYSYSDYAAITRLHGHSVPFEVDDDEMVISKQEFALPDDEKILPGKLTIKSENNSATFKTNAAKLGLNQNIYTTFDVVVSDTMFKKFFQTAEANEVYSNYAMEIPNWKAHKEDISQIFSHVDRKIAHPDSKAEYYLMMKEGLSYLFFFGIFISVLFFLAAGSILYFRMYQDMDKDLHYYHSLYRIGFTDKEMKKIATRQLGFLFFIPFCVAVVHASFAFKALQNMIASSVIMPSVMIISFFFVIHLINFIFIRNVYTAKLKRVM</sequence>
<evidence type="ECO:0000256" key="3">
    <source>
        <dbReference type="ARBA" id="ARBA00022692"/>
    </source>
</evidence>
<comment type="subcellular location">
    <subcellularLocation>
        <location evidence="1 6">Cell membrane</location>
        <topology evidence="1 6">Multi-pass membrane protein</topology>
    </subcellularLocation>
</comment>
<proteinExistence type="inferred from homology"/>
<protein>
    <submittedName>
        <fullName evidence="8">ABC transporter permease</fullName>
    </submittedName>
</protein>
<keyword evidence="4 6" id="KW-1133">Transmembrane helix</keyword>
<dbReference type="Pfam" id="PF02687">
    <property type="entry name" value="FtsX"/>
    <property type="match status" value="1"/>
</dbReference>
<feature type="transmembrane region" description="Helical" evidence="6">
    <location>
        <begin position="21"/>
        <end position="42"/>
    </location>
</feature>
<feature type="transmembrane region" description="Helical" evidence="6">
    <location>
        <begin position="196"/>
        <end position="214"/>
    </location>
</feature>
<evidence type="ECO:0000256" key="4">
    <source>
        <dbReference type="ARBA" id="ARBA00022989"/>
    </source>
</evidence>
<dbReference type="EMBL" id="BMFR01000026">
    <property type="protein sequence ID" value="GGG87329.1"/>
    <property type="molecule type" value="Genomic_DNA"/>
</dbReference>
<feature type="transmembrane region" description="Helical" evidence="6">
    <location>
        <begin position="103"/>
        <end position="126"/>
    </location>
</feature>
<keyword evidence="6" id="KW-0813">Transport</keyword>
<evidence type="ECO:0000256" key="1">
    <source>
        <dbReference type="ARBA" id="ARBA00004651"/>
    </source>
</evidence>
<comment type="caution">
    <text evidence="8">The sequence shown here is derived from an EMBL/GenBank/DDBJ whole genome shotgun (WGS) entry which is preliminary data.</text>
</comment>
<dbReference type="PANTHER" id="PTHR46795">
    <property type="entry name" value="ABC TRANSPORTER PERMEASE-RELATED-RELATED"/>
    <property type="match status" value="1"/>
</dbReference>
<evidence type="ECO:0000256" key="5">
    <source>
        <dbReference type="ARBA" id="ARBA00023136"/>
    </source>
</evidence>
<dbReference type="InterPro" id="IPR052536">
    <property type="entry name" value="ABC-4_Integral_Memb_Prot"/>
</dbReference>
<dbReference type="PIRSF" id="PIRSF018968">
    <property type="entry name" value="ABC_permease_BceB"/>
    <property type="match status" value="1"/>
</dbReference>